<dbReference type="Proteomes" id="UP000830375">
    <property type="component" value="Unassembled WGS sequence"/>
</dbReference>
<protein>
    <submittedName>
        <fullName evidence="2">IgA FC receptor</fullName>
    </submittedName>
</protein>
<sequence>MPHSEMGMDVSASSEMHVLSGCSIRTDRERETDNEGATKWQMEHMVSHQPTQYCCGSRNVIGAQCNPSSDLFIHRVHLGQWVRLNQLSSSVVRALIREFLEASVPSGDLHSPMSLPDFLLCEVCQTLPLTLLWLCVYLSPPRPICPRTPLGFPIHPEKPRLVVAQLPPRTSGSPAAPRPSTPSAPPGSSFPPVSPASSLIPLLPSAEFLVSTSIMRASHSTLGFQAFSVTLVYQPFCSAGSSTLLRSTFTDQLPSATQSFGQSSTLVTPTVGFMVLVFSDSSRFQVLNQHHALH</sequence>
<keyword evidence="2" id="KW-0675">Receptor</keyword>
<reference evidence="2 3" key="1">
    <citation type="submission" date="2022-01" db="EMBL/GenBank/DDBJ databases">
        <title>A high-quality chromosome-level genome assembly of rohu carp, Labeo rohita.</title>
        <authorList>
            <person name="Arick M.A. II"/>
            <person name="Hsu C.-Y."/>
            <person name="Magbanua Z."/>
            <person name="Pechanova O."/>
            <person name="Grover C."/>
            <person name="Miller E."/>
            <person name="Thrash A."/>
            <person name="Ezzel L."/>
            <person name="Alam S."/>
            <person name="Benzie J."/>
            <person name="Hamilton M."/>
            <person name="Karsi A."/>
            <person name="Lawrence M.L."/>
            <person name="Peterson D.G."/>
        </authorList>
    </citation>
    <scope>NUCLEOTIDE SEQUENCE [LARGE SCALE GENOMIC DNA]</scope>
    <source>
        <strain evidence="3">BAU-BD-2019</strain>
        <tissue evidence="2">Blood</tissue>
    </source>
</reference>
<gene>
    <name evidence="2" type="ORF">H4Q32_014360</name>
</gene>
<name>A0ABQ8LTL2_LABRO</name>
<feature type="region of interest" description="Disordered" evidence="1">
    <location>
        <begin position="166"/>
        <end position="192"/>
    </location>
</feature>
<evidence type="ECO:0000256" key="1">
    <source>
        <dbReference type="SAM" id="MobiDB-lite"/>
    </source>
</evidence>
<organism evidence="2 3">
    <name type="scientific">Labeo rohita</name>
    <name type="common">Indian major carp</name>
    <name type="synonym">Cyprinus rohita</name>
    <dbReference type="NCBI Taxonomy" id="84645"/>
    <lineage>
        <taxon>Eukaryota</taxon>
        <taxon>Metazoa</taxon>
        <taxon>Chordata</taxon>
        <taxon>Craniata</taxon>
        <taxon>Vertebrata</taxon>
        <taxon>Euteleostomi</taxon>
        <taxon>Actinopterygii</taxon>
        <taxon>Neopterygii</taxon>
        <taxon>Teleostei</taxon>
        <taxon>Ostariophysi</taxon>
        <taxon>Cypriniformes</taxon>
        <taxon>Cyprinidae</taxon>
        <taxon>Labeoninae</taxon>
        <taxon>Labeonini</taxon>
        <taxon>Labeo</taxon>
    </lineage>
</organism>
<comment type="caution">
    <text evidence="2">The sequence shown here is derived from an EMBL/GenBank/DDBJ whole genome shotgun (WGS) entry which is preliminary data.</text>
</comment>
<evidence type="ECO:0000313" key="2">
    <source>
        <dbReference type="EMBL" id="KAI2653980.1"/>
    </source>
</evidence>
<keyword evidence="3" id="KW-1185">Reference proteome</keyword>
<proteinExistence type="predicted"/>
<dbReference type="EMBL" id="JACTAM010000018">
    <property type="protein sequence ID" value="KAI2653980.1"/>
    <property type="molecule type" value="Genomic_DNA"/>
</dbReference>
<evidence type="ECO:0000313" key="3">
    <source>
        <dbReference type="Proteomes" id="UP000830375"/>
    </source>
</evidence>
<feature type="compositionally biased region" description="Pro residues" evidence="1">
    <location>
        <begin position="176"/>
        <end position="192"/>
    </location>
</feature>
<accession>A0ABQ8LTL2</accession>